<dbReference type="SUPFAM" id="SSF50475">
    <property type="entry name" value="FMN-binding split barrel"/>
    <property type="match status" value="1"/>
</dbReference>
<gene>
    <name evidence="1" type="ORF">Rhe02_39030</name>
</gene>
<proteinExistence type="predicted"/>
<organism evidence="1 2">
    <name type="scientific">Rhizocola hellebori</name>
    <dbReference type="NCBI Taxonomy" id="1392758"/>
    <lineage>
        <taxon>Bacteria</taxon>
        <taxon>Bacillati</taxon>
        <taxon>Actinomycetota</taxon>
        <taxon>Actinomycetes</taxon>
        <taxon>Micromonosporales</taxon>
        <taxon>Micromonosporaceae</taxon>
        <taxon>Rhizocola</taxon>
    </lineage>
</organism>
<dbReference type="AlphaFoldDB" id="A0A8J3Q8I6"/>
<sequence>MASWVSWGSLMSTDPQLAASIRELLHQYGRGMAYLATVRKDGSPRVHPVSPIVTADALYCFVIASRKRDDLLRDGRFALHTFPAESSDAEAHLTGRAREVINVSIVDRLAREHHAAPGIDWTLFELHLDSAMLHRHTPGAPAQIWRATNAAEQVLVAA</sequence>
<evidence type="ECO:0000313" key="1">
    <source>
        <dbReference type="EMBL" id="GIH05836.1"/>
    </source>
</evidence>
<dbReference type="InterPro" id="IPR012349">
    <property type="entry name" value="Split_barrel_FMN-bd"/>
</dbReference>
<evidence type="ECO:0000313" key="2">
    <source>
        <dbReference type="Proteomes" id="UP000612899"/>
    </source>
</evidence>
<protein>
    <recommendedName>
        <fullName evidence="3">Pyridoxamine 5'-phosphate oxidase</fullName>
    </recommendedName>
</protein>
<evidence type="ECO:0008006" key="3">
    <source>
        <dbReference type="Google" id="ProtNLM"/>
    </source>
</evidence>
<dbReference type="EMBL" id="BONY01000022">
    <property type="protein sequence ID" value="GIH05836.1"/>
    <property type="molecule type" value="Genomic_DNA"/>
</dbReference>
<dbReference type="RefSeq" id="WP_239123917.1">
    <property type="nucleotide sequence ID" value="NZ_BONY01000022.1"/>
</dbReference>
<accession>A0A8J3Q8I6</accession>
<keyword evidence="2" id="KW-1185">Reference proteome</keyword>
<dbReference type="Gene3D" id="2.30.110.10">
    <property type="entry name" value="Electron Transport, Fmn-binding Protein, Chain A"/>
    <property type="match status" value="1"/>
</dbReference>
<name>A0A8J3Q8I6_9ACTN</name>
<comment type="caution">
    <text evidence="1">The sequence shown here is derived from an EMBL/GenBank/DDBJ whole genome shotgun (WGS) entry which is preliminary data.</text>
</comment>
<reference evidence="1" key="1">
    <citation type="submission" date="2021-01" db="EMBL/GenBank/DDBJ databases">
        <title>Whole genome shotgun sequence of Rhizocola hellebori NBRC 109834.</title>
        <authorList>
            <person name="Komaki H."/>
            <person name="Tamura T."/>
        </authorList>
    </citation>
    <scope>NUCLEOTIDE SEQUENCE</scope>
    <source>
        <strain evidence="1">NBRC 109834</strain>
    </source>
</reference>
<dbReference type="Proteomes" id="UP000612899">
    <property type="component" value="Unassembled WGS sequence"/>
</dbReference>